<accession>A0ACC6P991</accession>
<keyword evidence="1" id="KW-0067">ATP-binding</keyword>
<organism evidence="1 2">
    <name type="scientific">Saccharibacillus sacchari</name>
    <dbReference type="NCBI Taxonomy" id="456493"/>
    <lineage>
        <taxon>Bacteria</taxon>
        <taxon>Bacillati</taxon>
        <taxon>Bacillota</taxon>
        <taxon>Bacilli</taxon>
        <taxon>Bacillales</taxon>
        <taxon>Paenibacillaceae</taxon>
        <taxon>Saccharibacillus</taxon>
    </lineage>
</organism>
<keyword evidence="1" id="KW-0547">Nucleotide-binding</keyword>
<evidence type="ECO:0000313" key="2">
    <source>
        <dbReference type="Proteomes" id="UP001380953"/>
    </source>
</evidence>
<dbReference type="Proteomes" id="UP001380953">
    <property type="component" value="Unassembled WGS sequence"/>
</dbReference>
<gene>
    <name evidence="1" type="ORF">WKI47_06165</name>
</gene>
<sequence>MPEFRYYSIYMMIALPIVVGYILIKRSGLQTRHNYMLILRLASIALAGTMLFVGFSYYVIELTLFDSLLLLLVGSVTMYAYLAAQKAISKRQLQTISRAKENMEKERLDILQKVTYDHYLTALSGLIKQLIDKTLPLDGTLIIWKEEDRSYILEQSGIFEDFSLDQLNQGQLHEHIENVTIDGELYFAFPLLYRKALNGWMIVGHKSSGGKFTVQEVETLSLLADTVCEIFKTTEILQENQRRYVYLPSLRYEDYQNVYVTRSTEKIRKEIALYLHDDILQSILAVRHMCEAISGVDPEIRALIIDTLDELNGSIRDKMFDVYPTTLQDLGLYQSLSILCRKLQEEAVGQPDLKIRLDAEIDLEVEEELEYTVFRTVKELLQNAVKHAEANQIVVSLEISEEGVLLGDIIDDGKGFDIERQLSAPVEGNHVGLLSVKQEMNALGGELTIRHNADAGMHIHFKIPLERMGE</sequence>
<name>A0ACC6P991_9BACL</name>
<evidence type="ECO:0000313" key="1">
    <source>
        <dbReference type="EMBL" id="MEJ8303500.1"/>
    </source>
</evidence>
<dbReference type="EMBL" id="JBBKAR010000018">
    <property type="protein sequence ID" value="MEJ8303500.1"/>
    <property type="molecule type" value="Genomic_DNA"/>
</dbReference>
<reference evidence="1" key="1">
    <citation type="submission" date="2024-03" db="EMBL/GenBank/DDBJ databases">
        <title>Whole genome sequecning of epiphytes from Marcgravia umbellata leaves.</title>
        <authorList>
            <person name="Kumar G."/>
            <person name="Savka M.A."/>
        </authorList>
    </citation>
    <scope>NUCLEOTIDE SEQUENCE</scope>
    <source>
        <strain evidence="1">RIT_BL5</strain>
    </source>
</reference>
<protein>
    <submittedName>
        <fullName evidence="1">ATP-binding protein</fullName>
    </submittedName>
</protein>
<proteinExistence type="predicted"/>
<comment type="caution">
    <text evidence="1">The sequence shown here is derived from an EMBL/GenBank/DDBJ whole genome shotgun (WGS) entry which is preliminary data.</text>
</comment>
<keyword evidence="2" id="KW-1185">Reference proteome</keyword>